<dbReference type="SUPFAM" id="SSF52172">
    <property type="entry name" value="CheY-like"/>
    <property type="match status" value="1"/>
</dbReference>
<feature type="domain" description="Response regulatory" evidence="3">
    <location>
        <begin position="24"/>
        <end position="143"/>
    </location>
</feature>
<feature type="region of interest" description="Disordered" evidence="2">
    <location>
        <begin position="160"/>
        <end position="193"/>
    </location>
</feature>
<dbReference type="CDD" id="cd17546">
    <property type="entry name" value="REC_hyHK_CKI1_RcsC-like"/>
    <property type="match status" value="1"/>
</dbReference>
<dbReference type="Gene3D" id="3.40.50.2300">
    <property type="match status" value="1"/>
</dbReference>
<dbReference type="InterPro" id="IPR011006">
    <property type="entry name" value="CheY-like_superfamily"/>
</dbReference>
<evidence type="ECO:0000313" key="5">
    <source>
        <dbReference type="Proteomes" id="UP000595197"/>
    </source>
</evidence>
<gene>
    <name evidence="4" type="ORF">IGS68_21855</name>
</gene>
<dbReference type="RefSeq" id="WP_201073829.1">
    <property type="nucleotide sequence ID" value="NZ_CP067420.1"/>
</dbReference>
<protein>
    <submittedName>
        <fullName evidence="4">Response regulator</fullName>
    </submittedName>
</protein>
<dbReference type="InterPro" id="IPR001789">
    <property type="entry name" value="Sig_transdc_resp-reg_receiver"/>
</dbReference>
<proteinExistence type="predicted"/>
<evidence type="ECO:0000256" key="1">
    <source>
        <dbReference type="PROSITE-ProRule" id="PRU00169"/>
    </source>
</evidence>
<name>A0ABX7B493_9PROT</name>
<feature type="modified residue" description="4-aspartylphosphate" evidence="1">
    <location>
        <position position="74"/>
    </location>
</feature>
<accession>A0ABX7B493</accession>
<dbReference type="PANTHER" id="PTHR43228:SF1">
    <property type="entry name" value="TWO-COMPONENT RESPONSE REGULATOR ARR22"/>
    <property type="match status" value="1"/>
</dbReference>
<evidence type="ECO:0000256" key="2">
    <source>
        <dbReference type="SAM" id="MobiDB-lite"/>
    </source>
</evidence>
<keyword evidence="1" id="KW-0597">Phosphoprotein</keyword>
<evidence type="ECO:0000259" key="3">
    <source>
        <dbReference type="PROSITE" id="PS50110"/>
    </source>
</evidence>
<organism evidence="4 5">
    <name type="scientific">Skermanella cutis</name>
    <dbReference type="NCBI Taxonomy" id="2775420"/>
    <lineage>
        <taxon>Bacteria</taxon>
        <taxon>Pseudomonadati</taxon>
        <taxon>Pseudomonadota</taxon>
        <taxon>Alphaproteobacteria</taxon>
        <taxon>Rhodospirillales</taxon>
        <taxon>Azospirillaceae</taxon>
        <taxon>Skermanella</taxon>
    </lineage>
</organism>
<evidence type="ECO:0000313" key="4">
    <source>
        <dbReference type="EMBL" id="QQP88640.1"/>
    </source>
</evidence>
<dbReference type="PANTHER" id="PTHR43228">
    <property type="entry name" value="TWO-COMPONENT RESPONSE REGULATOR"/>
    <property type="match status" value="1"/>
</dbReference>
<feature type="compositionally biased region" description="Low complexity" evidence="2">
    <location>
        <begin position="169"/>
        <end position="179"/>
    </location>
</feature>
<dbReference type="Proteomes" id="UP000595197">
    <property type="component" value="Chromosome"/>
</dbReference>
<dbReference type="Pfam" id="PF00072">
    <property type="entry name" value="Response_reg"/>
    <property type="match status" value="1"/>
</dbReference>
<reference evidence="4" key="1">
    <citation type="submission" date="2021-02" db="EMBL/GenBank/DDBJ databases">
        <title>Skermanella TT6 skin isolate.</title>
        <authorList>
            <person name="Lee K."/>
            <person name="Ganzorig M."/>
        </authorList>
    </citation>
    <scope>NUCLEOTIDE SEQUENCE</scope>
    <source>
        <strain evidence="4">TT6</strain>
    </source>
</reference>
<dbReference type="EMBL" id="CP067420">
    <property type="protein sequence ID" value="QQP88640.1"/>
    <property type="molecule type" value="Genomic_DNA"/>
</dbReference>
<dbReference type="PROSITE" id="PS50110">
    <property type="entry name" value="RESPONSE_REGULATORY"/>
    <property type="match status" value="1"/>
</dbReference>
<keyword evidence="5" id="KW-1185">Reference proteome</keyword>
<dbReference type="SMART" id="SM00448">
    <property type="entry name" value="REC"/>
    <property type="match status" value="1"/>
</dbReference>
<dbReference type="InterPro" id="IPR052048">
    <property type="entry name" value="ST_Response_Regulator"/>
</dbReference>
<sequence length="349" mass="37586">MSIARGGSMTLDGAAATEMPADIRVVVAEDDRGTRLVLRGLLRSLGVRDFAECANGAEAFVQIQRSAPDILISDWEMPEVSGIALTRLVRNHPDSPNPLMPVIMLTSHSNHQLVERARDAGVTAFLAKPVSRKALAARLEAAVHRSRCYVLTRRFFGPDRRRTQAGTDGAAKSPAAGKAPEGRGQPPSADLDSAGDAFLIDPAPLAAAAGMPPGLVRPSPLSRTLFTRMRAKRIDLVAADRSRLEIVRDGLLKSGDPGRLAAVLIDTMDQIRQSVGLSHPLVQRVWSSLAAIRDRIDPADSRSLDILHLHAHTIERLLDLAGQPDRRLAETTVAELEAAVAKLFPPLRA</sequence>